<dbReference type="EMBL" id="CAJNOK010053022">
    <property type="protein sequence ID" value="CAF1610362.1"/>
    <property type="molecule type" value="Genomic_DNA"/>
</dbReference>
<feature type="compositionally biased region" description="Acidic residues" evidence="1">
    <location>
        <begin position="344"/>
        <end position="357"/>
    </location>
</feature>
<evidence type="ECO:0000256" key="1">
    <source>
        <dbReference type="SAM" id="MobiDB-lite"/>
    </source>
</evidence>
<name>A0A8S2G251_9BILA</name>
<gene>
    <name evidence="3" type="ORF">OVA965_LOCUS42614</name>
    <name evidence="4" type="ORF">TMI583_LOCUS44580</name>
</gene>
<keyword evidence="2" id="KW-1133">Transmembrane helix</keyword>
<accession>A0A8S2G251</accession>
<feature type="region of interest" description="Disordered" evidence="1">
    <location>
        <begin position="306"/>
        <end position="368"/>
    </location>
</feature>
<keyword evidence="2" id="KW-0472">Membrane</keyword>
<proteinExistence type="predicted"/>
<evidence type="ECO:0000313" key="3">
    <source>
        <dbReference type="EMBL" id="CAF1610362.1"/>
    </source>
</evidence>
<sequence length="402" mass="46815">MMGTQHITLQHLQDLVENRSKLDHNLVSSDLFPKDRQNFASCLKIASKDVLNLLRASEDETFATYCYLSVLHFVISAYIERSTTICERLYYAWTIVFICRLWWMWLQHCTFKIEPTIKTNKRSSKNTNSKDKYFITKAAFDSIELNAHTLTYILLLVLDKQLSIESLNIYLFSSQSCENIFRSARALTGPFSSMTNFTIQQFMKKIRKVSILNDIKSYEQSNDNNYAIKFPSHHKQKQCNSISPVLLEVNEITTAKIEIIINDAYEYAKTFINKLEMSRILKENDAYELEDLCLNIHSRLQNSMRTVDRSTLESDDDLDNDSDNNSYNTDTESSDSGEVSGEQNELDSEEEYEDEQLEGIQPSIASTTENFRGMRIYDEIDNKRQGTYFKIKINNKDKYIHK</sequence>
<evidence type="ECO:0000313" key="5">
    <source>
        <dbReference type="Proteomes" id="UP000677228"/>
    </source>
</evidence>
<dbReference type="Proteomes" id="UP000682733">
    <property type="component" value="Unassembled WGS sequence"/>
</dbReference>
<feature type="transmembrane region" description="Helical" evidence="2">
    <location>
        <begin position="88"/>
        <end position="106"/>
    </location>
</feature>
<dbReference type="EMBL" id="CAJOBA010077253">
    <property type="protein sequence ID" value="CAF4423762.1"/>
    <property type="molecule type" value="Genomic_DNA"/>
</dbReference>
<protein>
    <submittedName>
        <fullName evidence="3">Uncharacterized protein</fullName>
    </submittedName>
</protein>
<reference evidence="3" key="1">
    <citation type="submission" date="2021-02" db="EMBL/GenBank/DDBJ databases">
        <authorList>
            <person name="Nowell W R."/>
        </authorList>
    </citation>
    <scope>NUCLEOTIDE SEQUENCE</scope>
</reference>
<evidence type="ECO:0000313" key="4">
    <source>
        <dbReference type="EMBL" id="CAF4423762.1"/>
    </source>
</evidence>
<feature type="compositionally biased region" description="Low complexity" evidence="1">
    <location>
        <begin position="323"/>
        <end position="336"/>
    </location>
</feature>
<keyword evidence="2" id="KW-0812">Transmembrane</keyword>
<feature type="non-terminal residue" evidence="3">
    <location>
        <position position="402"/>
    </location>
</feature>
<dbReference type="AlphaFoldDB" id="A0A8S2G251"/>
<feature type="compositionally biased region" description="Acidic residues" evidence="1">
    <location>
        <begin position="313"/>
        <end position="322"/>
    </location>
</feature>
<evidence type="ECO:0000256" key="2">
    <source>
        <dbReference type="SAM" id="Phobius"/>
    </source>
</evidence>
<dbReference type="Proteomes" id="UP000677228">
    <property type="component" value="Unassembled WGS sequence"/>
</dbReference>
<comment type="caution">
    <text evidence="3">The sequence shown here is derived from an EMBL/GenBank/DDBJ whole genome shotgun (WGS) entry which is preliminary data.</text>
</comment>
<organism evidence="3 5">
    <name type="scientific">Didymodactylos carnosus</name>
    <dbReference type="NCBI Taxonomy" id="1234261"/>
    <lineage>
        <taxon>Eukaryota</taxon>
        <taxon>Metazoa</taxon>
        <taxon>Spiralia</taxon>
        <taxon>Gnathifera</taxon>
        <taxon>Rotifera</taxon>
        <taxon>Eurotatoria</taxon>
        <taxon>Bdelloidea</taxon>
        <taxon>Philodinida</taxon>
        <taxon>Philodinidae</taxon>
        <taxon>Didymodactylos</taxon>
    </lineage>
</organism>